<organism evidence="1 2">
    <name type="scientific">Ficus carica</name>
    <name type="common">Common fig</name>
    <dbReference type="NCBI Taxonomy" id="3494"/>
    <lineage>
        <taxon>Eukaryota</taxon>
        <taxon>Viridiplantae</taxon>
        <taxon>Streptophyta</taxon>
        <taxon>Embryophyta</taxon>
        <taxon>Tracheophyta</taxon>
        <taxon>Spermatophyta</taxon>
        <taxon>Magnoliopsida</taxon>
        <taxon>eudicotyledons</taxon>
        <taxon>Gunneridae</taxon>
        <taxon>Pentapetalae</taxon>
        <taxon>rosids</taxon>
        <taxon>fabids</taxon>
        <taxon>Rosales</taxon>
        <taxon>Moraceae</taxon>
        <taxon>Ficeae</taxon>
        <taxon>Ficus</taxon>
    </lineage>
</organism>
<gene>
    <name evidence="1" type="ORF">TIFTF001_027286</name>
</gene>
<keyword evidence="2" id="KW-1185">Reference proteome</keyword>
<dbReference type="EMBL" id="BTGU01000076">
    <property type="protein sequence ID" value="GMN58184.1"/>
    <property type="molecule type" value="Genomic_DNA"/>
</dbReference>
<evidence type="ECO:0000313" key="1">
    <source>
        <dbReference type="EMBL" id="GMN58184.1"/>
    </source>
</evidence>
<evidence type="ECO:0000313" key="2">
    <source>
        <dbReference type="Proteomes" id="UP001187192"/>
    </source>
</evidence>
<comment type="caution">
    <text evidence="1">The sequence shown here is derived from an EMBL/GenBank/DDBJ whole genome shotgun (WGS) entry which is preliminary data.</text>
</comment>
<name>A0AA88DNX7_FICCA</name>
<sequence>MGSGLGYEMGVGFKFRAVGRGIEVGFRDRNWTRYEMRSSNETGVRFRFQCRGQRTGLRFGTGEGRAGFGTGLGLGLGSGFEVEVRFRGRGRCPSWVSRSGLGLEMGLGRVS</sequence>
<dbReference type="Gramene" id="FCD_00031281-RA">
    <property type="protein sequence ID" value="FCD_00031281-RA:cds"/>
    <property type="gene ID" value="FCD_00031281"/>
</dbReference>
<dbReference type="AlphaFoldDB" id="A0AA88DNX7"/>
<protein>
    <submittedName>
        <fullName evidence="1">Uncharacterized protein</fullName>
    </submittedName>
</protein>
<dbReference type="Proteomes" id="UP001187192">
    <property type="component" value="Unassembled WGS sequence"/>
</dbReference>
<accession>A0AA88DNX7</accession>
<reference evidence="1" key="1">
    <citation type="submission" date="2023-07" db="EMBL/GenBank/DDBJ databases">
        <title>draft genome sequence of fig (Ficus carica).</title>
        <authorList>
            <person name="Takahashi T."/>
            <person name="Nishimura K."/>
        </authorList>
    </citation>
    <scope>NUCLEOTIDE SEQUENCE</scope>
</reference>
<proteinExistence type="predicted"/>